<feature type="compositionally biased region" description="Acidic residues" evidence="1">
    <location>
        <begin position="70"/>
        <end position="83"/>
    </location>
</feature>
<evidence type="ECO:0000313" key="3">
    <source>
        <dbReference type="Proteomes" id="UP000714275"/>
    </source>
</evidence>
<dbReference type="OrthoDB" id="2668872at2759"/>
<feature type="compositionally biased region" description="Low complexity" evidence="1">
    <location>
        <begin position="46"/>
        <end position="60"/>
    </location>
</feature>
<accession>A0A9P7CYI4</accession>
<comment type="caution">
    <text evidence="2">The sequence shown here is derived from an EMBL/GenBank/DDBJ whole genome shotgun (WGS) entry which is preliminary data.</text>
</comment>
<name>A0A9P7CYI4_9AGAM</name>
<dbReference type="AlphaFoldDB" id="A0A9P7CYI4"/>
<protein>
    <submittedName>
        <fullName evidence="2">Uncharacterized protein</fullName>
    </submittedName>
</protein>
<dbReference type="EMBL" id="JABBWD010000063">
    <property type="protein sequence ID" value="KAG1770824.1"/>
    <property type="molecule type" value="Genomic_DNA"/>
</dbReference>
<gene>
    <name evidence="2" type="ORF">EV702DRAFT_1049269</name>
</gene>
<sequence>MADLMGDWSVAPGTNPGDGMDIDLAAHIGAQANNRDVDADSDPASDADTNATAHNANRNDGVNTNRREVQDEEEDSSEDDDDPAPGSGSTSAGTRGGRGGPPGRGSRGQGSRGRVTPGQGGTNRRTPSGRGQPVESQSRAMKGVSWGLDDPMANPGCLDTDGTDGPSTVTEGPRAVTDGGGRVVRGHSQAIDTGADPESIALALEAQALVTEDGTIRVCSSCSDFGDLKKCVRPGCPHALCFAKTNLYPCIREVGDGEFWCPPCWSQKRKSPLPYTVVAQGAYLTSQGRTRRPLLFHTIALNLQDYPETLLRCQLDGEYQSCQDLLHHTHIRLENGGARVPNVRRAVKTGLVFLKDRPASNLLVLVDSHSDYDCGELVHGTRDDGQAVTRDAEKVLRHYIGPELWKLSENMPGTKGMILLACGPTFTVRSHFEIIKNLVSSKRLHFVIGFTAHSVQPTMVMPFMLRIAVEIYVHQKPVELAVEEVISNWTLLCHTPVVLVCWTRRGEFVSRRYLASTPSGSVWGLTPRCGDRNCQAGPGDIKTIRGRQKDKHLKFHCNRCGWNSPGHDTVRRITISKLDIIERVHLHKSKKLMDGRDFGTQTIL</sequence>
<reference evidence="2" key="1">
    <citation type="journal article" date="2020" name="New Phytol.">
        <title>Comparative genomics reveals dynamic genome evolution in host specialist ectomycorrhizal fungi.</title>
        <authorList>
            <person name="Lofgren L.A."/>
            <person name="Nguyen N.H."/>
            <person name="Vilgalys R."/>
            <person name="Ruytinx J."/>
            <person name="Liao H.L."/>
            <person name="Branco S."/>
            <person name="Kuo A."/>
            <person name="LaButti K."/>
            <person name="Lipzen A."/>
            <person name="Andreopoulos W."/>
            <person name="Pangilinan J."/>
            <person name="Riley R."/>
            <person name="Hundley H."/>
            <person name="Na H."/>
            <person name="Barry K."/>
            <person name="Grigoriev I.V."/>
            <person name="Stajich J.E."/>
            <person name="Kennedy P.G."/>
        </authorList>
    </citation>
    <scope>NUCLEOTIDE SEQUENCE</scope>
    <source>
        <strain evidence="2">DOB743</strain>
    </source>
</reference>
<feature type="compositionally biased region" description="Gly residues" evidence="1">
    <location>
        <begin position="94"/>
        <end position="111"/>
    </location>
</feature>
<evidence type="ECO:0000313" key="2">
    <source>
        <dbReference type="EMBL" id="KAG1770824.1"/>
    </source>
</evidence>
<feature type="region of interest" description="Disordered" evidence="1">
    <location>
        <begin position="1"/>
        <end position="184"/>
    </location>
</feature>
<proteinExistence type="predicted"/>
<organism evidence="2 3">
    <name type="scientific">Suillus placidus</name>
    <dbReference type="NCBI Taxonomy" id="48579"/>
    <lineage>
        <taxon>Eukaryota</taxon>
        <taxon>Fungi</taxon>
        <taxon>Dikarya</taxon>
        <taxon>Basidiomycota</taxon>
        <taxon>Agaricomycotina</taxon>
        <taxon>Agaricomycetes</taxon>
        <taxon>Agaricomycetidae</taxon>
        <taxon>Boletales</taxon>
        <taxon>Suillineae</taxon>
        <taxon>Suillaceae</taxon>
        <taxon>Suillus</taxon>
    </lineage>
</organism>
<feature type="compositionally biased region" description="Low complexity" evidence="1">
    <location>
        <begin position="84"/>
        <end position="93"/>
    </location>
</feature>
<evidence type="ECO:0000256" key="1">
    <source>
        <dbReference type="SAM" id="MobiDB-lite"/>
    </source>
</evidence>
<keyword evidence="3" id="KW-1185">Reference proteome</keyword>
<dbReference type="Proteomes" id="UP000714275">
    <property type="component" value="Unassembled WGS sequence"/>
</dbReference>